<dbReference type="Proteomes" id="UP000523795">
    <property type="component" value="Unassembled WGS sequence"/>
</dbReference>
<sequence length="115" mass="11331">MMGAHHAIPGAAAWVALTTQYRIELDWISVPAGFGEQAVTVGAGLLDVGPLGVLTGALVSAGAALVPDADHHNATIAHSLPPVSRVVCAGIGSVAGGHRRGTHSVAGIAAFVAVA</sequence>
<evidence type="ECO:0000313" key="1">
    <source>
        <dbReference type="EMBL" id="NKX50691.1"/>
    </source>
</evidence>
<organism evidence="1 2">
    <name type="scientific">Arthrobacter deserti</name>
    <dbReference type="NCBI Taxonomy" id="1742687"/>
    <lineage>
        <taxon>Bacteria</taxon>
        <taxon>Bacillati</taxon>
        <taxon>Actinomycetota</taxon>
        <taxon>Actinomycetes</taxon>
        <taxon>Micrococcales</taxon>
        <taxon>Micrococcaceae</taxon>
        <taxon>Arthrobacter</taxon>
    </lineage>
</organism>
<proteinExistence type="predicted"/>
<protein>
    <submittedName>
        <fullName evidence="1">Metal-dependent hydrolase</fullName>
    </submittedName>
</protein>
<dbReference type="EMBL" id="JAAZSR010000117">
    <property type="protein sequence ID" value="NKX50691.1"/>
    <property type="molecule type" value="Genomic_DNA"/>
</dbReference>
<dbReference type="GO" id="GO:0016787">
    <property type="term" value="F:hydrolase activity"/>
    <property type="evidence" value="ECO:0007669"/>
    <property type="project" value="UniProtKB-KW"/>
</dbReference>
<gene>
    <name evidence="1" type="ORF">HER39_08950</name>
</gene>
<reference evidence="1 2" key="1">
    <citation type="submission" date="2020-04" db="EMBL/GenBank/DDBJ databases">
        <authorList>
            <person name="Liu S."/>
        </authorList>
    </citation>
    <scope>NUCLEOTIDE SEQUENCE [LARGE SCALE GENOMIC DNA]</scope>
    <source>
        <strain evidence="1 2">CGMCC 1.15091</strain>
    </source>
</reference>
<keyword evidence="2" id="KW-1185">Reference proteome</keyword>
<comment type="caution">
    <text evidence="1">The sequence shown here is derived from an EMBL/GenBank/DDBJ whole genome shotgun (WGS) entry which is preliminary data.</text>
</comment>
<keyword evidence="1" id="KW-0378">Hydrolase</keyword>
<feature type="non-terminal residue" evidence="1">
    <location>
        <position position="115"/>
    </location>
</feature>
<evidence type="ECO:0000313" key="2">
    <source>
        <dbReference type="Proteomes" id="UP000523795"/>
    </source>
</evidence>
<accession>A0ABX1JPP7</accession>
<dbReference type="InterPro" id="IPR007404">
    <property type="entry name" value="YdjM-like"/>
</dbReference>
<dbReference type="Pfam" id="PF04307">
    <property type="entry name" value="YdjM"/>
    <property type="match status" value="1"/>
</dbReference>
<name>A0ABX1JPP7_9MICC</name>